<dbReference type="NCBIfam" id="TIGR03292">
    <property type="entry name" value="PhnH_redo"/>
    <property type="match status" value="1"/>
</dbReference>
<dbReference type="Pfam" id="PF05845">
    <property type="entry name" value="PhnH"/>
    <property type="match status" value="1"/>
</dbReference>
<dbReference type="SUPFAM" id="SSF159709">
    <property type="entry name" value="PhnH-like"/>
    <property type="match status" value="1"/>
</dbReference>
<dbReference type="Gene3D" id="3.40.50.11310">
    <property type="entry name" value="Bacterial phosphonate metabolism protein PhnH"/>
    <property type="match status" value="1"/>
</dbReference>
<protein>
    <submittedName>
        <fullName evidence="1">Alpha-D-ribose 1-methylphosphonate 5-triphosphate synthase subunit PhnH</fullName>
    </submittedName>
</protein>
<name>A0A1M6AYH0_9FIRM</name>
<dbReference type="InterPro" id="IPR038058">
    <property type="entry name" value="PhnH-like_sp"/>
</dbReference>
<dbReference type="RefSeq" id="WP_094762624.1">
    <property type="nucleotide sequence ID" value="NZ_FQZL01000004.1"/>
</dbReference>
<evidence type="ECO:0000313" key="2">
    <source>
        <dbReference type="Proteomes" id="UP000184052"/>
    </source>
</evidence>
<dbReference type="GO" id="GO:0019634">
    <property type="term" value="P:organic phosphonate metabolic process"/>
    <property type="evidence" value="ECO:0007669"/>
    <property type="project" value="InterPro"/>
</dbReference>
<dbReference type="InterPro" id="IPR008772">
    <property type="entry name" value="Phosphonate_metab_PhnH"/>
</dbReference>
<accession>A0A1M6AYH0</accession>
<dbReference type="PIRSF" id="PIRSF020680">
    <property type="entry name" value="PhnH"/>
    <property type="match status" value="1"/>
</dbReference>
<dbReference type="Proteomes" id="UP000184052">
    <property type="component" value="Unassembled WGS sequence"/>
</dbReference>
<dbReference type="EMBL" id="FQZL01000004">
    <property type="protein sequence ID" value="SHI41506.1"/>
    <property type="molecule type" value="Genomic_DNA"/>
</dbReference>
<gene>
    <name evidence="1" type="ORF">SAMN02745751_00294</name>
</gene>
<keyword evidence="2" id="KW-1185">Reference proteome</keyword>
<dbReference type="AlphaFoldDB" id="A0A1M6AYH0"/>
<reference evidence="1 2" key="1">
    <citation type="submission" date="2016-11" db="EMBL/GenBank/DDBJ databases">
        <authorList>
            <person name="Jaros S."/>
            <person name="Januszkiewicz K."/>
            <person name="Wedrychowicz H."/>
        </authorList>
    </citation>
    <scope>NUCLEOTIDE SEQUENCE [LARGE SCALE GENOMIC DNA]</scope>
    <source>
        <strain evidence="1 2">DSM 17477</strain>
    </source>
</reference>
<evidence type="ECO:0000313" key="1">
    <source>
        <dbReference type="EMBL" id="SHI41506.1"/>
    </source>
</evidence>
<proteinExistence type="predicted"/>
<sequence length="194" mass="21761">MLDLVHDVGKAYRKVVDGFSYPGMVVNISEYTESNEIDIPFHTSSFVLALMLLDAEVTFAVAGGNDGVAELIRKFTYSRETVLEEADYVFLLQDASDEERVQAIRNVKVGTLIDPHRSATIIYETPSLNRGEEYVLTGPGIKDETLAVLDMNKGFMEERNRRVEEFPLGMDMIFVDNLDNMVVLPRTTNVKGSD</sequence>
<dbReference type="STRING" id="1121476.SAMN02745751_00294"/>
<organism evidence="1 2">
    <name type="scientific">Dethiosulfatibacter aminovorans DSM 17477</name>
    <dbReference type="NCBI Taxonomy" id="1121476"/>
    <lineage>
        <taxon>Bacteria</taxon>
        <taxon>Bacillati</taxon>
        <taxon>Bacillota</taxon>
        <taxon>Tissierellia</taxon>
        <taxon>Dethiosulfatibacter</taxon>
    </lineage>
</organism>
<dbReference type="OrthoDB" id="154477at2"/>